<dbReference type="InterPro" id="IPR016444">
    <property type="entry name" value="Synaptobrevin/VAMP"/>
</dbReference>
<feature type="domain" description="V-SNARE coiled-coil homology" evidence="2">
    <location>
        <begin position="15"/>
        <end position="75"/>
    </location>
</feature>
<feature type="transmembrane region" description="Helical" evidence="1">
    <location>
        <begin position="79"/>
        <end position="101"/>
    </location>
</feature>
<dbReference type="InterPro" id="IPR042855">
    <property type="entry name" value="V_SNARE_CC"/>
</dbReference>
<reference evidence="3" key="1">
    <citation type="journal article" date="2020" name="Nature">
        <title>Giant virus diversity and host interactions through global metagenomics.</title>
        <authorList>
            <person name="Schulz F."/>
            <person name="Roux S."/>
            <person name="Paez-Espino D."/>
            <person name="Jungbluth S."/>
            <person name="Walsh D.A."/>
            <person name="Denef V.J."/>
            <person name="McMahon K.D."/>
            <person name="Konstantinidis K.T."/>
            <person name="Eloe-Fadrosh E.A."/>
            <person name="Kyrpides N.C."/>
            <person name="Woyke T."/>
        </authorList>
    </citation>
    <scope>NUCLEOTIDE SEQUENCE</scope>
    <source>
        <strain evidence="3">GVMAG-S-1016704-121</strain>
    </source>
</reference>
<dbReference type="Pfam" id="PF00957">
    <property type="entry name" value="Synaptobrevin"/>
    <property type="match status" value="1"/>
</dbReference>
<dbReference type="SUPFAM" id="SSF58038">
    <property type="entry name" value="SNARE fusion complex"/>
    <property type="match status" value="1"/>
</dbReference>
<sequence length="117" mass="13101">MLSSTIHPMVSKNVSVEEVTVQIEDVANTMRQNAQYALRNLESTSQLAERTEALSANANHFARTTRRVRQKMWWKNCKYMFYCVLTLFIIGGGAALLAQTIKEESAVPDPPSPPSDV</sequence>
<dbReference type="Gene3D" id="1.20.5.110">
    <property type="match status" value="1"/>
</dbReference>
<organism evidence="3">
    <name type="scientific">viral metagenome</name>
    <dbReference type="NCBI Taxonomy" id="1070528"/>
    <lineage>
        <taxon>unclassified sequences</taxon>
        <taxon>metagenomes</taxon>
        <taxon>organismal metagenomes</taxon>
    </lineage>
</organism>
<evidence type="ECO:0000259" key="2">
    <source>
        <dbReference type="PROSITE" id="PS50892"/>
    </source>
</evidence>
<proteinExistence type="predicted"/>
<keyword evidence="1" id="KW-0812">Transmembrane</keyword>
<dbReference type="PANTHER" id="PTHR45701">
    <property type="entry name" value="SYNAPTOBREVIN FAMILY MEMBER"/>
    <property type="match status" value="1"/>
</dbReference>
<dbReference type="EMBL" id="MN740561">
    <property type="protein sequence ID" value="QHU33729.1"/>
    <property type="molecule type" value="Genomic_DNA"/>
</dbReference>
<keyword evidence="1" id="KW-1133">Transmembrane helix</keyword>
<dbReference type="AlphaFoldDB" id="A0A6C0LSJ7"/>
<protein>
    <recommendedName>
        <fullName evidence="2">V-SNARE coiled-coil homology domain-containing protein</fullName>
    </recommendedName>
</protein>
<dbReference type="PROSITE" id="PS50892">
    <property type="entry name" value="V_SNARE"/>
    <property type="match status" value="1"/>
</dbReference>
<name>A0A6C0LSJ7_9ZZZZ</name>
<evidence type="ECO:0000256" key="1">
    <source>
        <dbReference type="SAM" id="Phobius"/>
    </source>
</evidence>
<keyword evidence="1" id="KW-0472">Membrane</keyword>
<evidence type="ECO:0000313" key="3">
    <source>
        <dbReference type="EMBL" id="QHU33729.1"/>
    </source>
</evidence>
<accession>A0A6C0LSJ7</accession>